<dbReference type="GeneID" id="93610614"/>
<dbReference type="RefSeq" id="XP_067514334.1">
    <property type="nucleotide sequence ID" value="XM_067658233.1"/>
</dbReference>
<proteinExistence type="predicted"/>
<evidence type="ECO:0000313" key="1">
    <source>
        <dbReference type="EMBL" id="EIE78938.1"/>
    </source>
</evidence>
<dbReference type="InParanoid" id="I1BRV8"/>
<name>I1BRV8_RHIO9</name>
<keyword evidence="2" id="KW-1185">Reference proteome</keyword>
<reference evidence="1 2" key="1">
    <citation type="journal article" date="2009" name="PLoS Genet.">
        <title>Genomic analysis of the basal lineage fungus Rhizopus oryzae reveals a whole-genome duplication.</title>
        <authorList>
            <person name="Ma L.-J."/>
            <person name="Ibrahim A.S."/>
            <person name="Skory C."/>
            <person name="Grabherr M.G."/>
            <person name="Burger G."/>
            <person name="Butler M."/>
            <person name="Elias M."/>
            <person name="Idnurm A."/>
            <person name="Lang B.F."/>
            <person name="Sone T."/>
            <person name="Abe A."/>
            <person name="Calvo S.E."/>
            <person name="Corrochano L.M."/>
            <person name="Engels R."/>
            <person name="Fu J."/>
            <person name="Hansberg W."/>
            <person name="Kim J.-M."/>
            <person name="Kodira C.D."/>
            <person name="Koehrsen M.J."/>
            <person name="Liu B."/>
            <person name="Miranda-Saavedra D."/>
            <person name="O'Leary S."/>
            <person name="Ortiz-Castellanos L."/>
            <person name="Poulter R."/>
            <person name="Rodriguez-Romero J."/>
            <person name="Ruiz-Herrera J."/>
            <person name="Shen Y.-Q."/>
            <person name="Zeng Q."/>
            <person name="Galagan J."/>
            <person name="Birren B.W."/>
            <person name="Cuomo C.A."/>
            <person name="Wickes B.L."/>
        </authorList>
    </citation>
    <scope>NUCLEOTIDE SEQUENCE [LARGE SCALE GENOMIC DNA]</scope>
    <source>
        <strain evidence="2">RA 99-880 / ATCC MYA-4621 / FGSC 9543 / NRRL 43880</strain>
    </source>
</reference>
<accession>I1BRV8</accession>
<sequence length="241" mass="26354">MTGNTNRGTTVGNTIAELINTTSFVSTSQTLFVVFTIDSNVFSVTQGHLFNSLFNSNNTTFLTHFFSREVCVATSAIPITLDRLRVDRNNDAKVFRDTFEKVTSSPEFITHADTFTGTNLEFELTRSDFSIDTRDVDASVQTGTVVSFDDVATKDLTGTYTTVVFTLRFGETMLGPTVGLTGLGIKEHVFLFHTEPRLGVSISVHHLLAVVAVIGGVRSAIRVEGLTDHKFVVATTERISV</sequence>
<dbReference type="VEuPathDB" id="FungiDB:RO3G_03643"/>
<dbReference type="EMBL" id="CH476733">
    <property type="protein sequence ID" value="EIE78938.1"/>
    <property type="molecule type" value="Genomic_DNA"/>
</dbReference>
<organism evidence="1 2">
    <name type="scientific">Rhizopus delemar (strain RA 99-880 / ATCC MYA-4621 / FGSC 9543 / NRRL 43880)</name>
    <name type="common">Mucormycosis agent</name>
    <name type="synonym">Rhizopus arrhizus var. delemar</name>
    <dbReference type="NCBI Taxonomy" id="246409"/>
    <lineage>
        <taxon>Eukaryota</taxon>
        <taxon>Fungi</taxon>
        <taxon>Fungi incertae sedis</taxon>
        <taxon>Mucoromycota</taxon>
        <taxon>Mucoromycotina</taxon>
        <taxon>Mucoromycetes</taxon>
        <taxon>Mucorales</taxon>
        <taxon>Mucorineae</taxon>
        <taxon>Rhizopodaceae</taxon>
        <taxon>Rhizopus</taxon>
    </lineage>
</organism>
<dbReference type="Proteomes" id="UP000009138">
    <property type="component" value="Unassembled WGS sequence"/>
</dbReference>
<evidence type="ECO:0000313" key="2">
    <source>
        <dbReference type="Proteomes" id="UP000009138"/>
    </source>
</evidence>
<dbReference type="AlphaFoldDB" id="I1BRV8"/>
<gene>
    <name evidence="1" type="ORF">RO3G_03643</name>
</gene>
<protein>
    <submittedName>
        <fullName evidence="1">Uncharacterized protein</fullName>
    </submittedName>
</protein>